<dbReference type="GO" id="GO:0043039">
    <property type="term" value="P:tRNA aminoacylation"/>
    <property type="evidence" value="ECO:0007669"/>
    <property type="project" value="InterPro"/>
</dbReference>
<feature type="domain" description="Aminoacyl-transfer RNA synthetases class-II family profile" evidence="6">
    <location>
        <begin position="46"/>
        <end position="336"/>
    </location>
</feature>
<dbReference type="GO" id="GO:0000049">
    <property type="term" value="F:tRNA binding"/>
    <property type="evidence" value="ECO:0007669"/>
    <property type="project" value="InterPro"/>
</dbReference>
<keyword evidence="1" id="KW-0436">Ligase</keyword>
<dbReference type="SUPFAM" id="SSF55681">
    <property type="entry name" value="Class II aaRS and biotin synthetases"/>
    <property type="match status" value="1"/>
</dbReference>
<dbReference type="GO" id="GO:0006412">
    <property type="term" value="P:translation"/>
    <property type="evidence" value="ECO:0007669"/>
    <property type="project" value="UniProtKB-KW"/>
</dbReference>
<dbReference type="EMBL" id="LQMQ01000021">
    <property type="protein sequence ID" value="KUO41427.1"/>
    <property type="molecule type" value="Genomic_DNA"/>
</dbReference>
<dbReference type="InterPro" id="IPR041590">
    <property type="entry name" value="SepRS_C"/>
</dbReference>
<dbReference type="Pfam" id="PF01409">
    <property type="entry name" value="tRNA-synt_2d"/>
    <property type="match status" value="1"/>
</dbReference>
<evidence type="ECO:0000313" key="7">
    <source>
        <dbReference type="EMBL" id="KUO41427.1"/>
    </source>
</evidence>
<sequence length="527" mass="60299">MKFDVREIRARAEKDYERAWLESAELIEKKGRFFNLQNKARPHPLQELIAEVRRALLDLGFTEVVLPILVDRREVQAQYGPEAAVILDRVFFLAGLERPDIGISRKKFQEIKRIVPDFADLKKIQGIFRRYKKGEISADDLVEVMVQELGLKEEQATAILSLFPEFKELKPVPMDLTLRSHTTAAWFGALRELQHREPLPLQLFSIGPKFRREQRLDESHLYESWTASLVIMAERMSLEDGDEVIRRVFSKLGFDEVRIVRKKTTSKYYAPQTESEIFVRHPATGEYLEVGDAGFYSPISLSNYDIAYPVFNLGIGLERMLMIRTGEKDIRALVFPYLYRPPEFSDEELAAAIKMQREPRTEAGRMIAAAIVRTAQQHADEPSPCEFLAYEGEVAGRRVIVKVVEPESNTKLIGPAGFNEIYVFEGNVIGVPPKGWEQDEFLNNVRRRGRATGIRYLDAFAALAADEIERAAERGEREVKIRVRAVKSLADINLRLDEAAQRYITSNKKKIDVRGPVFTTVVAEFPP</sequence>
<comment type="caution">
    <text evidence="7">The sequence shown here is derived from an EMBL/GenBank/DDBJ whole genome shotgun (WGS) entry which is preliminary data.</text>
</comment>
<organism evidence="7 8">
    <name type="scientific">Hadarchaeum yellowstonense</name>
    <dbReference type="NCBI Taxonomy" id="1776334"/>
    <lineage>
        <taxon>Archaea</taxon>
        <taxon>Methanobacteriati</taxon>
        <taxon>Candidatus Hadarchaeota</taxon>
        <taxon>Candidatus Hadarchaeia</taxon>
        <taxon>Candidatus Hadarchaeales</taxon>
        <taxon>Candidatus Hadarchaeaceae</taxon>
        <taxon>Candidatus Hadarchaeum</taxon>
    </lineage>
</organism>
<protein>
    <recommendedName>
        <fullName evidence="6">Aminoacyl-transfer RNA synthetases class-II family profile domain-containing protein</fullName>
    </recommendedName>
</protein>
<dbReference type="NCBIfam" id="TIGR00470">
    <property type="entry name" value="sepS"/>
    <property type="match status" value="1"/>
</dbReference>
<evidence type="ECO:0000256" key="5">
    <source>
        <dbReference type="ARBA" id="ARBA00023146"/>
    </source>
</evidence>
<name>A0A147JY43_HADYE</name>
<evidence type="ECO:0000256" key="4">
    <source>
        <dbReference type="ARBA" id="ARBA00022917"/>
    </source>
</evidence>
<dbReference type="PROSITE" id="PS50862">
    <property type="entry name" value="AA_TRNA_LIGASE_II"/>
    <property type="match status" value="1"/>
</dbReference>
<gene>
    <name evidence="7" type="ORF">APZ16_06445</name>
</gene>
<keyword evidence="5" id="KW-0030">Aminoacyl-tRNA synthetase</keyword>
<proteinExistence type="predicted"/>
<dbReference type="Proteomes" id="UP000074294">
    <property type="component" value="Unassembled WGS sequence"/>
</dbReference>
<dbReference type="GO" id="GO:0004812">
    <property type="term" value="F:aminoacyl-tRNA ligase activity"/>
    <property type="evidence" value="ECO:0007669"/>
    <property type="project" value="UniProtKB-KW"/>
</dbReference>
<dbReference type="GO" id="GO:0005524">
    <property type="term" value="F:ATP binding"/>
    <property type="evidence" value="ECO:0007669"/>
    <property type="project" value="UniProtKB-KW"/>
</dbReference>
<evidence type="ECO:0000259" key="6">
    <source>
        <dbReference type="PROSITE" id="PS50862"/>
    </source>
</evidence>
<evidence type="ECO:0000256" key="1">
    <source>
        <dbReference type="ARBA" id="ARBA00022598"/>
    </source>
</evidence>
<dbReference type="InterPro" id="IPR045864">
    <property type="entry name" value="aa-tRNA-synth_II/BPL/LPL"/>
</dbReference>
<keyword evidence="2" id="KW-0547">Nucleotide-binding</keyword>
<keyword evidence="3" id="KW-0067">ATP-binding</keyword>
<reference evidence="7 8" key="1">
    <citation type="journal article" date="2016" name="Nat. Microbiol.">
        <title>Genomic inference of the metabolism of cosmopolitan subsurface Archaea, Hadesarchaea.</title>
        <authorList>
            <person name="Baker B.J."/>
            <person name="Saw J.H."/>
            <person name="Lind A.E."/>
            <person name="Lazar C.S."/>
            <person name="Hinrichs K.-U."/>
            <person name="Teske A.P."/>
            <person name="Ettema T.J."/>
        </authorList>
    </citation>
    <scope>NUCLEOTIDE SEQUENCE [LARGE SCALE GENOMIC DNA]</scope>
</reference>
<evidence type="ECO:0000256" key="2">
    <source>
        <dbReference type="ARBA" id="ARBA00022741"/>
    </source>
</evidence>
<dbReference type="STRING" id="1776334.APZ16_06445"/>
<dbReference type="InterPro" id="IPR005246">
    <property type="entry name" value="O-Pseryl-tRNA(Cys)_ligase"/>
</dbReference>
<dbReference type="InterPro" id="IPR002319">
    <property type="entry name" value="Phenylalanyl-tRNA_Synthase"/>
</dbReference>
<dbReference type="Gene3D" id="3.30.930.10">
    <property type="entry name" value="Bira Bifunctional Protein, Domain 2"/>
    <property type="match status" value="1"/>
</dbReference>
<accession>A0A147JY43</accession>
<keyword evidence="4" id="KW-0648">Protein biosynthesis</keyword>
<dbReference type="Gene3D" id="6.20.250.20">
    <property type="match status" value="1"/>
</dbReference>
<dbReference type="Pfam" id="PF18006">
    <property type="entry name" value="SepRS_C"/>
    <property type="match status" value="1"/>
</dbReference>
<dbReference type="AlphaFoldDB" id="A0A147JY43"/>
<evidence type="ECO:0000256" key="3">
    <source>
        <dbReference type="ARBA" id="ARBA00022840"/>
    </source>
</evidence>
<dbReference type="InterPro" id="IPR006195">
    <property type="entry name" value="aa-tRNA-synth_II"/>
</dbReference>
<evidence type="ECO:0000313" key="8">
    <source>
        <dbReference type="Proteomes" id="UP000074294"/>
    </source>
</evidence>